<reference evidence="1" key="1">
    <citation type="submission" date="2023-03" db="EMBL/GenBank/DDBJ databases">
        <title>Mating type loci evolution in Malassezia.</title>
        <authorList>
            <person name="Coelho M.A."/>
        </authorList>
    </citation>
    <scope>NUCLEOTIDE SEQUENCE</scope>
    <source>
        <strain evidence="1">CBS 14135</strain>
    </source>
</reference>
<evidence type="ECO:0000313" key="2">
    <source>
        <dbReference type="Proteomes" id="UP001216638"/>
    </source>
</evidence>
<keyword evidence="2" id="KW-1185">Reference proteome</keyword>
<organism evidence="1 2">
    <name type="scientific">Malassezia brasiliensis</name>
    <dbReference type="NCBI Taxonomy" id="1821822"/>
    <lineage>
        <taxon>Eukaryota</taxon>
        <taxon>Fungi</taxon>
        <taxon>Dikarya</taxon>
        <taxon>Basidiomycota</taxon>
        <taxon>Ustilaginomycotina</taxon>
        <taxon>Malasseziomycetes</taxon>
        <taxon>Malasseziales</taxon>
        <taxon>Malasseziaceae</taxon>
        <taxon>Malassezia</taxon>
    </lineage>
</organism>
<protein>
    <submittedName>
        <fullName evidence="1">Uncharacterized protein</fullName>
    </submittedName>
</protein>
<dbReference type="GO" id="GO:0009306">
    <property type="term" value="P:protein secretion"/>
    <property type="evidence" value="ECO:0007669"/>
    <property type="project" value="TreeGrafter"/>
</dbReference>
<accession>A0AAF0INE9</accession>
<dbReference type="AlphaFoldDB" id="A0AAF0INE9"/>
<dbReference type="PANTHER" id="PTHR20959:SF1">
    <property type="entry name" value="TRANSPORT AND GOLGI ORGANIZATION PROTEIN 6 HOMOLOG"/>
    <property type="match status" value="1"/>
</dbReference>
<gene>
    <name evidence="1" type="ORF">MBRA1_001560</name>
</gene>
<dbReference type="EMBL" id="CP119952">
    <property type="protein sequence ID" value="WFC94922.1"/>
    <property type="molecule type" value="Genomic_DNA"/>
</dbReference>
<name>A0AAF0INE9_9BASI</name>
<proteinExistence type="predicted"/>
<dbReference type="Proteomes" id="UP001216638">
    <property type="component" value="Chromosome 2"/>
</dbReference>
<dbReference type="InterPro" id="IPR039600">
    <property type="entry name" value="TANGO6/Rtp1"/>
</dbReference>
<evidence type="ECO:0000313" key="1">
    <source>
        <dbReference type="EMBL" id="WFC94922.1"/>
    </source>
</evidence>
<dbReference type="PANTHER" id="PTHR20959">
    <property type="entry name" value="TRANSPORT AND GOLGI ORGANIZATION PROTEIN 6 FAMILY MEMBER"/>
    <property type="match status" value="1"/>
</dbReference>
<sequence>MRIDDVKAALDDAAILTGDRDATLHIERARRSREQIMRGEGKEAGMQQVLVQRLHHFAQTETFRSVSRNLPLAQTNGYETELVRLQRNTGWLSLASLAQLHHLVVHAPTPAQQGSEPAALLGARDLGIVKQLLTASFAWLVVPLVEAYDAAYGVLFPTLASRMPDDARIHEVEEDETLWHSANMDLVRVARVFLALLQPGEPSASHTALPVSRVARTDVAVLVLRVYFVDVLRVLVRMSFGPTPKEFADDAQEAQRQLHALLEALPTSIDLAALRSVPALLRPEGVRSLLIGVLGANEADMLSGDIGDDLGDADTTFKRLDGATKLLTTPPKGMGRAAYYEAILPHVLSVLDPVTPQHTTPVHGMHRRAAAFTLMRMYERSADAVRNSLSPVVFDVLGANRASAAEVDRALRLLAAAVLLSPPSPDFIQFLVGTNAVRLFALDSFVDQAPAAKVAVTDETRSLETQRNEVREVLHTWLRLGAIHEVGDTLGQVLDKAGSADTAVWQSSKTGVHLVPQEYV</sequence>